<dbReference type="GO" id="GO:0016020">
    <property type="term" value="C:membrane"/>
    <property type="evidence" value="ECO:0007669"/>
    <property type="project" value="TreeGrafter"/>
</dbReference>
<dbReference type="PANTHER" id="PTHR24185">
    <property type="entry name" value="CALCIUM-INDEPENDENT PHOSPHOLIPASE A2-GAMMA"/>
    <property type="match status" value="1"/>
</dbReference>
<dbReference type="HOGENOM" id="CLU_812738_0_0_1"/>
<dbReference type="Gene3D" id="3.40.1090.10">
    <property type="entry name" value="Cytosolic phospholipase A2 catalytic domain"/>
    <property type="match status" value="1"/>
</dbReference>
<dbReference type="PANTHER" id="PTHR24185:SF1">
    <property type="entry name" value="CALCIUM-INDEPENDENT PHOSPHOLIPASE A2-GAMMA"/>
    <property type="match status" value="1"/>
</dbReference>
<dbReference type="InterPro" id="IPR016035">
    <property type="entry name" value="Acyl_Trfase/lysoPLipase"/>
</dbReference>
<keyword evidence="6" id="KW-1185">Reference proteome</keyword>
<feature type="non-terminal residue" evidence="5">
    <location>
        <position position="342"/>
    </location>
</feature>
<reference evidence="5 6" key="1">
    <citation type="submission" date="2014-04" db="EMBL/GenBank/DDBJ databases">
        <authorList>
            <consortium name="DOE Joint Genome Institute"/>
            <person name="Kuo A."/>
            <person name="Zuccaro A."/>
            <person name="Kohler A."/>
            <person name="Nagy L.G."/>
            <person name="Floudas D."/>
            <person name="Copeland A."/>
            <person name="Barry K.W."/>
            <person name="Cichocki N."/>
            <person name="Veneault-Fourrey C."/>
            <person name="LaButti K."/>
            <person name="Lindquist E.A."/>
            <person name="Lipzen A."/>
            <person name="Lundell T."/>
            <person name="Morin E."/>
            <person name="Murat C."/>
            <person name="Sun H."/>
            <person name="Tunlid A."/>
            <person name="Henrissat B."/>
            <person name="Grigoriev I.V."/>
            <person name="Hibbett D.S."/>
            <person name="Martin F."/>
            <person name="Nordberg H.P."/>
            <person name="Cantor M.N."/>
            <person name="Hua S.X."/>
        </authorList>
    </citation>
    <scope>NUCLEOTIDE SEQUENCE [LARGE SCALE GENOMIC DNA]</scope>
    <source>
        <strain evidence="5 6">MAFF 305830</strain>
    </source>
</reference>
<dbReference type="GO" id="GO:0047499">
    <property type="term" value="F:calcium-independent phospholipase A2 activity"/>
    <property type="evidence" value="ECO:0007669"/>
    <property type="project" value="TreeGrafter"/>
</dbReference>
<feature type="domain" description="Nephrocystin 3-like N-terminal" evidence="4">
    <location>
        <begin position="282"/>
        <end position="340"/>
    </location>
</feature>
<gene>
    <name evidence="5" type="ORF">M408DRAFT_24339</name>
</gene>
<dbReference type="GO" id="GO:0019369">
    <property type="term" value="P:arachidonate metabolic process"/>
    <property type="evidence" value="ECO:0007669"/>
    <property type="project" value="TreeGrafter"/>
</dbReference>
<name>A0A0C2WN52_SERVB</name>
<dbReference type="Gene3D" id="3.40.50.300">
    <property type="entry name" value="P-loop containing nucleotide triphosphate hydrolases"/>
    <property type="match status" value="1"/>
</dbReference>
<evidence type="ECO:0000256" key="3">
    <source>
        <dbReference type="ARBA" id="ARBA00022963"/>
    </source>
</evidence>
<keyword evidence="3" id="KW-0442">Lipid degradation</keyword>
<dbReference type="EMBL" id="KN824297">
    <property type="protein sequence ID" value="KIM27688.1"/>
    <property type="molecule type" value="Genomic_DNA"/>
</dbReference>
<reference evidence="6" key="2">
    <citation type="submission" date="2015-01" db="EMBL/GenBank/DDBJ databases">
        <title>Evolutionary Origins and Diversification of the Mycorrhizal Mutualists.</title>
        <authorList>
            <consortium name="DOE Joint Genome Institute"/>
            <consortium name="Mycorrhizal Genomics Consortium"/>
            <person name="Kohler A."/>
            <person name="Kuo A."/>
            <person name="Nagy L.G."/>
            <person name="Floudas D."/>
            <person name="Copeland A."/>
            <person name="Barry K.W."/>
            <person name="Cichocki N."/>
            <person name="Veneault-Fourrey C."/>
            <person name="LaButti K."/>
            <person name="Lindquist E.A."/>
            <person name="Lipzen A."/>
            <person name="Lundell T."/>
            <person name="Morin E."/>
            <person name="Murat C."/>
            <person name="Riley R."/>
            <person name="Ohm R."/>
            <person name="Sun H."/>
            <person name="Tunlid A."/>
            <person name="Henrissat B."/>
            <person name="Grigoriev I.V."/>
            <person name="Hibbett D.S."/>
            <person name="Martin F."/>
        </authorList>
    </citation>
    <scope>NUCLEOTIDE SEQUENCE [LARGE SCALE GENOMIC DNA]</scope>
    <source>
        <strain evidence="6">MAFF 305830</strain>
    </source>
</reference>
<keyword evidence="3" id="KW-0443">Lipid metabolism</keyword>
<organism evidence="5 6">
    <name type="scientific">Serendipita vermifera MAFF 305830</name>
    <dbReference type="NCBI Taxonomy" id="933852"/>
    <lineage>
        <taxon>Eukaryota</taxon>
        <taxon>Fungi</taxon>
        <taxon>Dikarya</taxon>
        <taxon>Basidiomycota</taxon>
        <taxon>Agaricomycotina</taxon>
        <taxon>Agaricomycetes</taxon>
        <taxon>Sebacinales</taxon>
        <taxon>Serendipitaceae</taxon>
        <taxon>Serendipita</taxon>
    </lineage>
</organism>
<dbReference type="OrthoDB" id="5106486at2759"/>
<keyword evidence="1" id="KW-0677">Repeat</keyword>
<evidence type="ECO:0000256" key="1">
    <source>
        <dbReference type="ARBA" id="ARBA00022737"/>
    </source>
</evidence>
<dbReference type="GO" id="GO:0016042">
    <property type="term" value="P:lipid catabolic process"/>
    <property type="evidence" value="ECO:0007669"/>
    <property type="project" value="UniProtKB-KW"/>
</dbReference>
<dbReference type="InterPro" id="IPR027417">
    <property type="entry name" value="P-loop_NTPase"/>
</dbReference>
<evidence type="ECO:0000256" key="2">
    <source>
        <dbReference type="ARBA" id="ARBA00022801"/>
    </source>
</evidence>
<evidence type="ECO:0000313" key="5">
    <source>
        <dbReference type="EMBL" id="KIM27688.1"/>
    </source>
</evidence>
<evidence type="ECO:0000313" key="6">
    <source>
        <dbReference type="Proteomes" id="UP000054097"/>
    </source>
</evidence>
<dbReference type="SUPFAM" id="SSF52151">
    <property type="entry name" value="FabD/lysophospholipase-like"/>
    <property type="match status" value="1"/>
</dbReference>
<protein>
    <recommendedName>
        <fullName evidence="4">Nephrocystin 3-like N-terminal domain-containing protein</fullName>
    </recommendedName>
</protein>
<dbReference type="Proteomes" id="UP000054097">
    <property type="component" value="Unassembled WGS sequence"/>
</dbReference>
<evidence type="ECO:0000259" key="4">
    <source>
        <dbReference type="Pfam" id="PF24883"/>
    </source>
</evidence>
<dbReference type="AlphaFoldDB" id="A0A0C2WN52"/>
<proteinExistence type="predicted"/>
<dbReference type="InterPro" id="IPR056884">
    <property type="entry name" value="NPHP3-like_N"/>
</dbReference>
<keyword evidence="2" id="KW-0378">Hydrolase</keyword>
<dbReference type="SUPFAM" id="SSF52540">
    <property type="entry name" value="P-loop containing nucleoside triphosphate hydrolases"/>
    <property type="match status" value="1"/>
</dbReference>
<accession>A0A0C2WN52</accession>
<sequence length="342" mass="37434">MMKTKDLPLDMKLVDETQSDSCACFVVASFRNNISSTTCLRSYPVRSQQILPVTVIEAALASCAAISQFDPVTVGTGRKKKEYIAAGLGAANPIREVITEAHSLFGGESTVACLLSVGTGHPGIITLTSGQGDVDLHRAMRDIMSDCTQKARELEDQIGQSGIYFRFSVEQGMENNVSNVMDTAWMVTQTETYLEEQRKHLEAFTNTTSGVSSIISLDRLESGETIISAGKMSTNENTEVLEEIGKIYQDTVVARLKPPDVEFSPRIDECMEGTREDVLKAVFDWVADYEAANIFWLMGHPGVGKSAIAASLVEKLRDTARLGSSSFFQRERSNAMTTSALW</sequence>
<dbReference type="Pfam" id="PF24883">
    <property type="entry name" value="NPHP3_N"/>
    <property type="match status" value="1"/>
</dbReference>